<dbReference type="InterPro" id="IPR002560">
    <property type="entry name" value="Transposase_DDE"/>
</dbReference>
<evidence type="ECO:0000259" key="1">
    <source>
        <dbReference type="Pfam" id="PF01610"/>
    </source>
</evidence>
<organism evidence="2 3">
    <name type="scientific">Mycobacterium lentiflavum</name>
    <dbReference type="NCBI Taxonomy" id="141349"/>
    <lineage>
        <taxon>Bacteria</taxon>
        <taxon>Bacillati</taxon>
        <taxon>Actinomycetota</taxon>
        <taxon>Actinomycetes</taxon>
        <taxon>Mycobacteriales</taxon>
        <taxon>Mycobacteriaceae</taxon>
        <taxon>Mycobacterium</taxon>
        <taxon>Mycobacterium simiae complex</taxon>
    </lineage>
</organism>
<feature type="domain" description="Transposase IS204/IS1001/IS1096/IS1165 DDE" evidence="1">
    <location>
        <begin position="1"/>
        <end position="188"/>
    </location>
</feature>
<gene>
    <name evidence="2" type="ORF">BN1232_06212</name>
</gene>
<dbReference type="Pfam" id="PF01610">
    <property type="entry name" value="DDE_Tnp_ISL3"/>
    <property type="match status" value="1"/>
</dbReference>
<dbReference type="PANTHER" id="PTHR33498:SF1">
    <property type="entry name" value="TRANSPOSASE FOR INSERTION SEQUENCE ELEMENT IS1557"/>
    <property type="match status" value="1"/>
</dbReference>
<protein>
    <submittedName>
        <fullName evidence="2">Transposase family protein</fullName>
    </submittedName>
</protein>
<accession>A0A0E4CRE6</accession>
<name>A0A0E4CRE6_MYCLN</name>
<dbReference type="STRING" id="141349.BN1232_06212"/>
<sequence>MDGFAGYKTAAAAVVPDAVTVMDPFHVVALAGAKLDLIRQRIQQQTLGRRGHTGDPLYGIRRIARTRTTLLSVRQHHRLIGVLDADEHIAVKVAYVIYQKIIAAYADPNRRTGKQAMTRLIESIRSGVPAGLEEIARLGRTLWRRRHDILAFFDHHAANGPTEAINGRLESLRRNALGFRNLVHYRWRSLLHSGALHALVNAL</sequence>
<evidence type="ECO:0000313" key="2">
    <source>
        <dbReference type="EMBL" id="CQD24419.1"/>
    </source>
</evidence>
<evidence type="ECO:0000313" key="3">
    <source>
        <dbReference type="Proteomes" id="UP000199251"/>
    </source>
</evidence>
<proteinExistence type="predicted"/>
<dbReference type="EMBL" id="CTEE01000002">
    <property type="protein sequence ID" value="CQD24419.1"/>
    <property type="molecule type" value="Genomic_DNA"/>
</dbReference>
<dbReference type="InterPro" id="IPR047951">
    <property type="entry name" value="Transpos_ISL3"/>
</dbReference>
<dbReference type="PANTHER" id="PTHR33498">
    <property type="entry name" value="TRANSPOSASE FOR INSERTION SEQUENCE ELEMENT IS1557"/>
    <property type="match status" value="1"/>
</dbReference>
<reference evidence="2 3" key="1">
    <citation type="submission" date="2015-03" db="EMBL/GenBank/DDBJ databases">
        <authorList>
            <person name="Urmite Genomes"/>
        </authorList>
    </citation>
    <scope>NUCLEOTIDE SEQUENCE [LARGE SCALE GENOMIC DNA]</scope>
    <source>
        <strain evidence="2 3">CSUR P1491</strain>
    </source>
</reference>
<dbReference type="Proteomes" id="UP000199251">
    <property type="component" value="Unassembled WGS sequence"/>
</dbReference>
<dbReference type="AlphaFoldDB" id="A0A0E4CRE6"/>